<dbReference type="PANTHER" id="PTHR11003:SF345">
    <property type="entry name" value="TWIK FAMILY OF POTASSIUM CHANNELS PROTEIN 18"/>
    <property type="match status" value="1"/>
</dbReference>
<dbReference type="Pfam" id="PF07885">
    <property type="entry name" value="Ion_trans_2"/>
    <property type="match status" value="2"/>
</dbReference>
<dbReference type="InterPro" id="IPR003280">
    <property type="entry name" value="2pore_dom_K_chnl"/>
</dbReference>
<evidence type="ECO:0000256" key="1">
    <source>
        <dbReference type="ARBA" id="ARBA00004141"/>
    </source>
</evidence>
<dbReference type="OrthoDB" id="297496at2759"/>
<organism evidence="12 13">
    <name type="scientific">Caenorhabditis bovis</name>
    <dbReference type="NCBI Taxonomy" id="2654633"/>
    <lineage>
        <taxon>Eukaryota</taxon>
        <taxon>Metazoa</taxon>
        <taxon>Ecdysozoa</taxon>
        <taxon>Nematoda</taxon>
        <taxon>Chromadorea</taxon>
        <taxon>Rhabditida</taxon>
        <taxon>Rhabditina</taxon>
        <taxon>Rhabditomorpha</taxon>
        <taxon>Rhabditoidea</taxon>
        <taxon>Rhabditidae</taxon>
        <taxon>Peloderinae</taxon>
        <taxon>Caenorhabditis</taxon>
    </lineage>
</organism>
<comment type="similarity">
    <text evidence="8">Belongs to the two pore domain potassium channel (TC 1.A.1.8) family.</text>
</comment>
<evidence type="ECO:0000256" key="6">
    <source>
        <dbReference type="ARBA" id="ARBA00023136"/>
    </source>
</evidence>
<dbReference type="PRINTS" id="PR01333">
    <property type="entry name" value="2POREKCHANEL"/>
</dbReference>
<keyword evidence="13" id="KW-1185">Reference proteome</keyword>
<evidence type="ECO:0000313" key="12">
    <source>
        <dbReference type="EMBL" id="CAB3399636.1"/>
    </source>
</evidence>
<keyword evidence="3 8" id="KW-0812">Transmembrane</keyword>
<keyword evidence="6 10" id="KW-0472">Membrane</keyword>
<feature type="transmembrane region" description="Helical" evidence="10">
    <location>
        <begin position="114"/>
        <end position="135"/>
    </location>
</feature>
<sequence length="455" mass="52079">MAIVARGVSSMLTFLRNTFKGLLPLIILAIYTVIGALLFCELEGPNEQHILQEQQREREDLIRRTVYKINHLQIKRQRQLMSAEEEFNRTAKVLATFQETLGVIDPDPEKDVHWTFLGALFYCMTVYTTIGYGNIVPITTAGRILTILYAFIGIPLTVICLFCLGSLFAKGCKFLWKLFLRSTRVVSKDLERKITEVAENIEDGANIANQHPEENGDDDLLSFPISGLMFITVIWILFCAIVFTFLENWDFGTSMYFTLISFTTIGFGDILPTDYDYMIVVGIFLLIGLSLVSTVMNLIQQQIEALASGVKSNIDEEYARALVEAKEDGDVPPDEEPEVEGDQKKSTFDAVLSRMDWKKRALFYAMPEKQKKQLQKHSEKKMGRKSIKVQTDNELLDILIREEILKAELNNETHKYTAPRPQHKLVYSEVREKEVPIEVVRVENRANDDYLEHDI</sequence>
<evidence type="ECO:0000256" key="5">
    <source>
        <dbReference type="ARBA" id="ARBA00023065"/>
    </source>
</evidence>
<feature type="region of interest" description="Disordered" evidence="9">
    <location>
        <begin position="325"/>
        <end position="345"/>
    </location>
</feature>
<evidence type="ECO:0000256" key="2">
    <source>
        <dbReference type="ARBA" id="ARBA00022448"/>
    </source>
</evidence>
<evidence type="ECO:0000259" key="11">
    <source>
        <dbReference type="Pfam" id="PF07885"/>
    </source>
</evidence>
<gene>
    <name evidence="12" type="ORF">CBOVIS_LOCUS2729</name>
</gene>
<keyword evidence="2 8" id="KW-0813">Transport</keyword>
<feature type="compositionally biased region" description="Acidic residues" evidence="9">
    <location>
        <begin position="330"/>
        <end position="340"/>
    </location>
</feature>
<feature type="transmembrane region" description="Helical" evidence="10">
    <location>
        <begin position="147"/>
        <end position="169"/>
    </location>
</feature>
<dbReference type="GO" id="GO:0022841">
    <property type="term" value="F:potassium ion leak channel activity"/>
    <property type="evidence" value="ECO:0007669"/>
    <property type="project" value="TreeGrafter"/>
</dbReference>
<evidence type="ECO:0000256" key="7">
    <source>
        <dbReference type="ARBA" id="ARBA00023303"/>
    </source>
</evidence>
<keyword evidence="7 8" id="KW-0407">Ion channel</keyword>
<proteinExistence type="inferred from homology"/>
<evidence type="ECO:0000256" key="9">
    <source>
        <dbReference type="SAM" id="MobiDB-lite"/>
    </source>
</evidence>
<accession>A0A8S1EHP3</accession>
<evidence type="ECO:0000256" key="3">
    <source>
        <dbReference type="ARBA" id="ARBA00022692"/>
    </source>
</evidence>
<dbReference type="SUPFAM" id="SSF81324">
    <property type="entry name" value="Voltage-gated potassium channels"/>
    <property type="match status" value="2"/>
</dbReference>
<dbReference type="PANTHER" id="PTHR11003">
    <property type="entry name" value="POTASSIUM CHANNEL, SUBFAMILY K"/>
    <property type="match status" value="1"/>
</dbReference>
<feature type="domain" description="Potassium channel" evidence="11">
    <location>
        <begin position="113"/>
        <end position="168"/>
    </location>
</feature>
<feature type="transmembrane region" description="Helical" evidence="10">
    <location>
        <begin position="277"/>
        <end position="299"/>
    </location>
</feature>
<feature type="transmembrane region" description="Helical" evidence="10">
    <location>
        <begin position="225"/>
        <end position="246"/>
    </location>
</feature>
<dbReference type="Proteomes" id="UP000494206">
    <property type="component" value="Unassembled WGS sequence"/>
</dbReference>
<dbReference type="AlphaFoldDB" id="A0A8S1EHP3"/>
<evidence type="ECO:0000256" key="8">
    <source>
        <dbReference type="RuleBase" id="RU003857"/>
    </source>
</evidence>
<dbReference type="EMBL" id="CADEPM010000002">
    <property type="protein sequence ID" value="CAB3399636.1"/>
    <property type="molecule type" value="Genomic_DNA"/>
</dbReference>
<evidence type="ECO:0000256" key="10">
    <source>
        <dbReference type="SAM" id="Phobius"/>
    </source>
</evidence>
<comment type="caution">
    <text evidence="12">The sequence shown here is derived from an EMBL/GenBank/DDBJ whole genome shotgun (WGS) entry which is preliminary data.</text>
</comment>
<protein>
    <recommendedName>
        <fullName evidence="11">Potassium channel domain-containing protein</fullName>
    </recommendedName>
</protein>
<feature type="transmembrane region" description="Helical" evidence="10">
    <location>
        <begin position="253"/>
        <end position="271"/>
    </location>
</feature>
<feature type="transmembrane region" description="Helical" evidence="10">
    <location>
        <begin position="21"/>
        <end position="39"/>
    </location>
</feature>
<dbReference type="GO" id="GO:0005886">
    <property type="term" value="C:plasma membrane"/>
    <property type="evidence" value="ECO:0007669"/>
    <property type="project" value="TreeGrafter"/>
</dbReference>
<keyword evidence="4 10" id="KW-1133">Transmembrane helix</keyword>
<name>A0A8S1EHP3_9PELO</name>
<keyword evidence="5 8" id="KW-0406">Ion transport</keyword>
<dbReference type="Gene3D" id="1.10.287.70">
    <property type="match status" value="1"/>
</dbReference>
<evidence type="ECO:0000256" key="4">
    <source>
        <dbReference type="ARBA" id="ARBA00022989"/>
    </source>
</evidence>
<evidence type="ECO:0000313" key="13">
    <source>
        <dbReference type="Proteomes" id="UP000494206"/>
    </source>
</evidence>
<dbReference type="InterPro" id="IPR013099">
    <property type="entry name" value="K_chnl_dom"/>
</dbReference>
<dbReference type="GO" id="GO:0030322">
    <property type="term" value="P:stabilization of membrane potential"/>
    <property type="evidence" value="ECO:0007669"/>
    <property type="project" value="TreeGrafter"/>
</dbReference>
<dbReference type="GO" id="GO:0015271">
    <property type="term" value="F:outward rectifier potassium channel activity"/>
    <property type="evidence" value="ECO:0007669"/>
    <property type="project" value="TreeGrafter"/>
</dbReference>
<comment type="subcellular location">
    <subcellularLocation>
        <location evidence="1">Membrane</location>
        <topology evidence="1">Multi-pass membrane protein</topology>
    </subcellularLocation>
</comment>
<feature type="domain" description="Potassium channel" evidence="11">
    <location>
        <begin position="231"/>
        <end position="303"/>
    </location>
</feature>
<reference evidence="12 13" key="1">
    <citation type="submission" date="2020-04" db="EMBL/GenBank/DDBJ databases">
        <authorList>
            <person name="Laetsch R D."/>
            <person name="Stevens L."/>
            <person name="Kumar S."/>
            <person name="Blaxter L. M."/>
        </authorList>
    </citation>
    <scope>NUCLEOTIDE SEQUENCE [LARGE SCALE GENOMIC DNA]</scope>
</reference>